<dbReference type="InterPro" id="IPR023586">
    <property type="entry name" value="Ile-tRNA-ligase_type2"/>
</dbReference>
<dbReference type="AlphaFoldDB" id="T0Y6Z3"/>
<keyword evidence="3" id="KW-0547">Nucleotide-binding</keyword>
<dbReference type="GO" id="GO:0005524">
    <property type="term" value="F:ATP binding"/>
    <property type="evidence" value="ECO:0007669"/>
    <property type="project" value="UniProtKB-KW"/>
</dbReference>
<dbReference type="EMBL" id="AUZY01012827">
    <property type="protein sequence ID" value="EQD27602.1"/>
    <property type="molecule type" value="Genomic_DNA"/>
</dbReference>
<dbReference type="SUPFAM" id="SSF50677">
    <property type="entry name" value="ValRS/IleRS/LeuRS editing domain"/>
    <property type="match status" value="1"/>
</dbReference>
<evidence type="ECO:0000256" key="4">
    <source>
        <dbReference type="ARBA" id="ARBA00022840"/>
    </source>
</evidence>
<keyword evidence="5" id="KW-0648">Protein biosynthesis</keyword>
<comment type="catalytic activity">
    <reaction evidence="7">
        <text>tRNA(Ile) + L-isoleucine + ATP = L-isoleucyl-tRNA(Ile) + AMP + diphosphate</text>
        <dbReference type="Rhea" id="RHEA:11060"/>
        <dbReference type="Rhea" id="RHEA-COMP:9666"/>
        <dbReference type="Rhea" id="RHEA-COMP:9695"/>
        <dbReference type="ChEBI" id="CHEBI:30616"/>
        <dbReference type="ChEBI" id="CHEBI:33019"/>
        <dbReference type="ChEBI" id="CHEBI:58045"/>
        <dbReference type="ChEBI" id="CHEBI:78442"/>
        <dbReference type="ChEBI" id="CHEBI:78528"/>
        <dbReference type="ChEBI" id="CHEBI:456215"/>
        <dbReference type="EC" id="6.1.1.5"/>
    </reaction>
</comment>
<dbReference type="SUPFAM" id="SSF52374">
    <property type="entry name" value="Nucleotidylyl transferase"/>
    <property type="match status" value="1"/>
</dbReference>
<keyword evidence="2" id="KW-0436">Ligase</keyword>
<reference evidence="9" key="1">
    <citation type="submission" date="2013-08" db="EMBL/GenBank/DDBJ databases">
        <authorList>
            <person name="Mendez C."/>
            <person name="Richter M."/>
            <person name="Ferrer M."/>
            <person name="Sanchez J."/>
        </authorList>
    </citation>
    <scope>NUCLEOTIDE SEQUENCE</scope>
</reference>
<keyword evidence="6 9" id="KW-0030">Aminoacyl-tRNA synthetase</keyword>
<dbReference type="Gene3D" id="3.40.50.620">
    <property type="entry name" value="HUPs"/>
    <property type="match status" value="1"/>
</dbReference>
<gene>
    <name evidence="9" type="ORF">B1B_19093</name>
</gene>
<dbReference type="GO" id="GO:0002161">
    <property type="term" value="F:aminoacyl-tRNA deacylase activity"/>
    <property type="evidence" value="ECO:0007669"/>
    <property type="project" value="InterPro"/>
</dbReference>
<proteinExistence type="predicted"/>
<evidence type="ECO:0000256" key="6">
    <source>
        <dbReference type="ARBA" id="ARBA00023146"/>
    </source>
</evidence>
<dbReference type="InterPro" id="IPR009008">
    <property type="entry name" value="Val/Leu/Ile-tRNA-synth_edit"/>
</dbReference>
<protein>
    <recommendedName>
        <fullName evidence="1">isoleucine--tRNA ligase</fullName>
        <ecNumber evidence="1">6.1.1.5</ecNumber>
    </recommendedName>
</protein>
<name>T0Y6Z3_9ZZZZ</name>
<comment type="caution">
    <text evidence="9">The sequence shown here is derived from an EMBL/GenBank/DDBJ whole genome shotgun (WGS) entry which is preliminary data.</text>
</comment>
<dbReference type="EC" id="6.1.1.5" evidence="1"/>
<dbReference type="InterPro" id="IPR002300">
    <property type="entry name" value="aa-tRNA-synth_Ia"/>
</dbReference>
<dbReference type="InterPro" id="IPR014729">
    <property type="entry name" value="Rossmann-like_a/b/a_fold"/>
</dbReference>
<evidence type="ECO:0000256" key="5">
    <source>
        <dbReference type="ARBA" id="ARBA00022917"/>
    </source>
</evidence>
<evidence type="ECO:0000256" key="2">
    <source>
        <dbReference type="ARBA" id="ARBA00022598"/>
    </source>
</evidence>
<dbReference type="Gene3D" id="3.90.740.10">
    <property type="entry name" value="Valyl/Leucyl/Isoleucyl-tRNA synthetase, editing domain"/>
    <property type="match status" value="1"/>
</dbReference>
<organism evidence="9">
    <name type="scientific">mine drainage metagenome</name>
    <dbReference type="NCBI Taxonomy" id="410659"/>
    <lineage>
        <taxon>unclassified sequences</taxon>
        <taxon>metagenomes</taxon>
        <taxon>ecological metagenomes</taxon>
    </lineage>
</organism>
<dbReference type="GO" id="GO:0006428">
    <property type="term" value="P:isoleucyl-tRNA aminoacylation"/>
    <property type="evidence" value="ECO:0007669"/>
    <property type="project" value="InterPro"/>
</dbReference>
<dbReference type="InterPro" id="IPR002301">
    <property type="entry name" value="Ile-tRNA-ligase"/>
</dbReference>
<reference evidence="9" key="2">
    <citation type="journal article" date="2014" name="ISME J.">
        <title>Microbial stratification in low pH oxic and suboxic macroscopic growths along an acid mine drainage.</title>
        <authorList>
            <person name="Mendez-Garcia C."/>
            <person name="Mesa V."/>
            <person name="Sprenger R.R."/>
            <person name="Richter M."/>
            <person name="Diez M.S."/>
            <person name="Solano J."/>
            <person name="Bargiela R."/>
            <person name="Golyshina O.V."/>
            <person name="Manteca A."/>
            <person name="Ramos J.L."/>
            <person name="Gallego J.R."/>
            <person name="Llorente I."/>
            <person name="Martins Dos Santos V.A."/>
            <person name="Jensen O.N."/>
            <person name="Pelaez A.I."/>
            <person name="Sanchez J."/>
            <person name="Ferrer M."/>
        </authorList>
    </citation>
    <scope>NUCLEOTIDE SEQUENCE</scope>
</reference>
<evidence type="ECO:0000256" key="3">
    <source>
        <dbReference type="ARBA" id="ARBA00022741"/>
    </source>
</evidence>
<evidence type="ECO:0000313" key="9">
    <source>
        <dbReference type="EMBL" id="EQD27602.1"/>
    </source>
</evidence>
<dbReference type="Pfam" id="PF00133">
    <property type="entry name" value="tRNA-synt_1"/>
    <property type="match status" value="1"/>
</dbReference>
<dbReference type="InterPro" id="IPR001412">
    <property type="entry name" value="aa-tRNA-synth_I_CS"/>
</dbReference>
<feature type="non-terminal residue" evidence="9">
    <location>
        <position position="394"/>
    </location>
</feature>
<evidence type="ECO:0000259" key="8">
    <source>
        <dbReference type="Pfam" id="PF00133"/>
    </source>
</evidence>
<evidence type="ECO:0000256" key="7">
    <source>
        <dbReference type="ARBA" id="ARBA00048359"/>
    </source>
</evidence>
<dbReference type="PANTHER" id="PTHR42780">
    <property type="entry name" value="SOLEUCYL-TRNA SYNTHETASE"/>
    <property type="match status" value="1"/>
</dbReference>
<keyword evidence="4" id="KW-0067">ATP-binding</keyword>
<feature type="non-terminal residue" evidence="9">
    <location>
        <position position="1"/>
    </location>
</feature>
<dbReference type="PRINTS" id="PR00984">
    <property type="entry name" value="TRNASYNTHILE"/>
</dbReference>
<accession>T0Y6Z3</accession>
<dbReference type="PANTHER" id="PTHR42780:SF1">
    <property type="entry name" value="ISOLEUCINE--TRNA LIGASE, CYTOPLASMIC"/>
    <property type="match status" value="1"/>
</dbReference>
<evidence type="ECO:0000256" key="1">
    <source>
        <dbReference type="ARBA" id="ARBA00013165"/>
    </source>
</evidence>
<sequence length="394" mass="43763">VRPVKPAVAAPEASGSRPITLREIEAQAREYWERTGVIPRTLADRPGAPIFRFTEGPPTANGVPHMGHVVQRILKDLQLRYRRANGYRILSSMAGWDCHGLPVELQVEKQIGLKSKLEIETYGVDRFSDACRTEATTAAGLFVEMSRRIGFWLDYDHAYFTLQPSYIESVWWSLKTLFDRQLLEKGHYVLPYCPRCETPLSSHEVAQGYREATDPSVTVRFPLVRTDGPRRSLLVWTTTPWTLPANLLVTARSDLPYVTIVGAVGEELVLAEEALERYGLGGARIVERCRGSDLAGREYRPPFDTAGPGPGRYRVVTDESVTATDGTGLVHTSPSFGPEDQRIGEAAGVGSFDPLDSRGRFTDRVPLVRGKFFKNADPILTKDLDSRGLLYASG</sequence>
<dbReference type="GO" id="GO:0004822">
    <property type="term" value="F:isoleucine-tRNA ligase activity"/>
    <property type="evidence" value="ECO:0007669"/>
    <property type="project" value="UniProtKB-EC"/>
</dbReference>
<feature type="domain" description="Aminoacyl-tRNA synthetase class Ia" evidence="8">
    <location>
        <begin position="30"/>
        <end position="216"/>
    </location>
</feature>
<dbReference type="PROSITE" id="PS00178">
    <property type="entry name" value="AA_TRNA_LIGASE_I"/>
    <property type="match status" value="1"/>
</dbReference>